<protein>
    <submittedName>
        <fullName evidence="3">Uncharacterized protein</fullName>
    </submittedName>
</protein>
<dbReference type="EMBL" id="JHEG02000048">
    <property type="protein sequence ID" value="KIE10729.1"/>
    <property type="molecule type" value="Genomic_DNA"/>
</dbReference>
<dbReference type="STRING" id="1479485.DA73_0219750"/>
<feature type="region of interest" description="Disordered" evidence="1">
    <location>
        <begin position="403"/>
        <end position="520"/>
    </location>
</feature>
<sequence>MNNYLNQLVAKNLKLVDTVQPLLLSIFGFLPGSPVEMGSDENWGISQEIVTGDSEDSAITTGLETSPDAHIFSNSDIAQPLDLQAIAAPTSSTNANQSQTSDDINDSPSTSLTPRPTHYWEQPDSQQSPRFTAIAPDQSLLLNTETQPLTLAQTTQTNTPLPHQTVKQLTQPVKQSLGQQPVKSHPGVSLPQSQQMVSKGKLPMIPESEAVVTEQTSDKILPTVEKLQLTSTADVEAIAPLSSLSVKSQIISEPLLTQQQGTESDRFVPSSPLSKVMREQPDSQQSPQPMASAPDRSLLLNTKTQPLTLAQTTQTNTPLPHQTVKQLTQPAKQSLGQQPVKSHPGVSLPQSQQMVSQGKLPTVPESEAVVTEQTSDKILPTVEKLQLTSAADVEAIAPLSSLSVKSQPVSEPLLTQQQGTESDRFVPPSPSLKVMREQPDSQQSPQPMAIAPDKSLFLNTETHPLTPAPTTETPHPAIEQLLPSRQKITYFNEPQRREVREERGEEERYSYTGKGVTQPAKQLLGQQPVKSYPAVPAFQSQQMVSQGKLPTIPESEPAVTKLTSDKILPTEQRLQLTSSSNGEAIAPLLSSTVKSQPVSVPLLTQQQETQNNRFVASSPSSKVMREQPNSQQSPQPMAIAPDKSLFLNTETHPLTPAPRVETNTPFSHQAVEQLTQPAKQLLGQQAVKIHPISLLQDHSPQPTPNIIEPRNDDSRPGAVFISASRQERQQRESFGHSTTPTIQVSIGSMEIRTPPPPPPRPKPRPKPPVMSLDEYLRQRSRER</sequence>
<feature type="region of interest" description="Disordered" evidence="1">
    <location>
        <begin position="695"/>
        <end position="783"/>
    </location>
</feature>
<feature type="region of interest" description="Disordered" evidence="1">
    <location>
        <begin position="90"/>
        <end position="129"/>
    </location>
</feature>
<feature type="compositionally biased region" description="Low complexity" evidence="1">
    <location>
        <begin position="460"/>
        <end position="477"/>
    </location>
</feature>
<gene>
    <name evidence="3" type="ORF">DA73_0219750</name>
    <name evidence="2" type="ORF">DA73_0400015565</name>
</gene>
<name>A0A0C1QZ07_9CYAN</name>
<evidence type="ECO:0000313" key="2">
    <source>
        <dbReference type="EMBL" id="KAF3886740.1"/>
    </source>
</evidence>
<proteinExistence type="predicted"/>
<feature type="compositionally biased region" description="Basic and acidic residues" evidence="1">
    <location>
        <begin position="494"/>
        <end position="509"/>
    </location>
</feature>
<dbReference type="AlphaFoldDB" id="A0A0C1QZ07"/>
<reference evidence="2" key="2">
    <citation type="submission" date="2019-11" db="EMBL/GenBank/DDBJ databases">
        <title>Improved Assembly of Tolypothrix boutellei genome.</title>
        <authorList>
            <person name="Sarangi A.N."/>
            <person name="Mukherjee M."/>
            <person name="Ghosh S."/>
            <person name="Singh D."/>
            <person name="Das A."/>
            <person name="Kant S."/>
            <person name="Prusty A."/>
            <person name="Tripathy S."/>
        </authorList>
    </citation>
    <scope>NUCLEOTIDE SEQUENCE</scope>
    <source>
        <strain evidence="2">VB521301</strain>
    </source>
</reference>
<accession>A0A0C1QZ07</accession>
<feature type="compositionally biased region" description="Polar residues" evidence="1">
    <location>
        <begin position="735"/>
        <end position="746"/>
    </location>
</feature>
<feature type="region of interest" description="Disordered" evidence="1">
    <location>
        <begin position="314"/>
        <end position="351"/>
    </location>
</feature>
<feature type="compositionally biased region" description="Basic and acidic residues" evidence="1">
    <location>
        <begin position="774"/>
        <end position="783"/>
    </location>
</feature>
<feature type="compositionally biased region" description="Polar residues" evidence="1">
    <location>
        <begin position="323"/>
        <end position="340"/>
    </location>
</feature>
<feature type="compositionally biased region" description="Basic and acidic residues" evidence="1">
    <location>
        <begin position="725"/>
        <end position="734"/>
    </location>
</feature>
<dbReference type="Proteomes" id="UP000029738">
    <property type="component" value="Unassembled WGS sequence"/>
</dbReference>
<feature type="compositionally biased region" description="Low complexity" evidence="1">
    <location>
        <begin position="90"/>
        <end position="101"/>
    </location>
</feature>
<feature type="region of interest" description="Disordered" evidence="1">
    <location>
        <begin position="603"/>
        <end position="637"/>
    </location>
</feature>
<dbReference type="RefSeq" id="WP_038077464.1">
    <property type="nucleotide sequence ID" value="NZ_JHEG04000001.1"/>
</dbReference>
<dbReference type="EMBL" id="JHEG04000001">
    <property type="protein sequence ID" value="KAF3886740.1"/>
    <property type="molecule type" value="Genomic_DNA"/>
</dbReference>
<organism evidence="3">
    <name type="scientific">Tolypothrix bouteillei VB521301</name>
    <dbReference type="NCBI Taxonomy" id="1479485"/>
    <lineage>
        <taxon>Bacteria</taxon>
        <taxon>Bacillati</taxon>
        <taxon>Cyanobacteriota</taxon>
        <taxon>Cyanophyceae</taxon>
        <taxon>Nostocales</taxon>
        <taxon>Tolypothrichaceae</taxon>
        <taxon>Tolypothrix</taxon>
    </lineage>
</organism>
<keyword evidence="4" id="KW-1185">Reference proteome</keyword>
<feature type="compositionally biased region" description="Polar residues" evidence="1">
    <location>
        <begin position="403"/>
        <end position="420"/>
    </location>
</feature>
<comment type="caution">
    <text evidence="3">The sequence shown here is derived from an EMBL/GenBank/DDBJ whole genome shotgun (WGS) entry which is preliminary data.</text>
</comment>
<dbReference type="OrthoDB" id="9816756at2"/>
<feature type="compositionally biased region" description="Polar residues" evidence="1">
    <location>
        <begin position="603"/>
        <end position="635"/>
    </location>
</feature>
<reference evidence="3" key="1">
    <citation type="journal article" date="2015" name="Genome Announc.">
        <title>Draft Genome Sequence of Tolypothrix boutellei Strain VB521301.</title>
        <authorList>
            <person name="Chandrababunaidu M.M."/>
            <person name="Singh D."/>
            <person name="Sen D."/>
            <person name="Bhan S."/>
            <person name="Das S."/>
            <person name="Gupta A."/>
            <person name="Adhikary S.P."/>
            <person name="Tripathy S."/>
        </authorList>
    </citation>
    <scope>NUCLEOTIDE SEQUENCE</scope>
    <source>
        <strain evidence="3">VB521301</strain>
    </source>
</reference>
<feature type="region of interest" description="Disordered" evidence="1">
    <location>
        <begin position="256"/>
        <end position="294"/>
    </location>
</feature>
<evidence type="ECO:0000313" key="3">
    <source>
        <dbReference type="EMBL" id="KIE10729.1"/>
    </source>
</evidence>
<evidence type="ECO:0000313" key="4">
    <source>
        <dbReference type="Proteomes" id="UP000029738"/>
    </source>
</evidence>
<feature type="region of interest" description="Disordered" evidence="1">
    <location>
        <begin position="546"/>
        <end position="579"/>
    </location>
</feature>
<evidence type="ECO:0000256" key="1">
    <source>
        <dbReference type="SAM" id="MobiDB-lite"/>
    </source>
</evidence>